<evidence type="ECO:0000313" key="6">
    <source>
        <dbReference type="EMBL" id="MBP2331453.1"/>
    </source>
</evidence>
<comment type="similarity">
    <text evidence="2">Belongs to the amidase family.</text>
</comment>
<dbReference type="Pfam" id="PF01425">
    <property type="entry name" value="Amidase"/>
    <property type="match status" value="1"/>
</dbReference>
<dbReference type="RefSeq" id="WP_070521865.1">
    <property type="nucleotide sequence ID" value="NZ_CP047357.1"/>
</dbReference>
<dbReference type="Gene3D" id="3.90.1300.10">
    <property type="entry name" value="Amidase signature (AS) domain"/>
    <property type="match status" value="1"/>
</dbReference>
<evidence type="ECO:0000256" key="1">
    <source>
        <dbReference type="ARBA" id="ARBA00001311"/>
    </source>
</evidence>
<feature type="region of interest" description="Disordered" evidence="4">
    <location>
        <begin position="142"/>
        <end position="176"/>
    </location>
</feature>
<protein>
    <recommendedName>
        <fullName evidence="3">amidase</fullName>
        <ecNumber evidence="3">3.5.1.4</ecNumber>
    </recommendedName>
</protein>
<dbReference type="EC" id="3.5.1.4" evidence="3"/>
<comment type="catalytic activity">
    <reaction evidence="1">
        <text>a monocarboxylic acid amide + H2O = a monocarboxylate + NH4(+)</text>
        <dbReference type="Rhea" id="RHEA:12020"/>
        <dbReference type="ChEBI" id="CHEBI:15377"/>
        <dbReference type="ChEBI" id="CHEBI:28938"/>
        <dbReference type="ChEBI" id="CHEBI:35757"/>
        <dbReference type="ChEBI" id="CHEBI:83628"/>
        <dbReference type="EC" id="3.5.1.4"/>
    </reaction>
</comment>
<feature type="domain" description="Amidase" evidence="5">
    <location>
        <begin position="76"/>
        <end position="428"/>
    </location>
</feature>
<gene>
    <name evidence="6" type="ORF">JOF33_000152</name>
</gene>
<dbReference type="PROSITE" id="PS00571">
    <property type="entry name" value="AMIDASES"/>
    <property type="match status" value="1"/>
</dbReference>
<dbReference type="PANTHER" id="PTHR11895:SF7">
    <property type="entry name" value="GLUTAMYL-TRNA(GLN) AMIDOTRANSFERASE SUBUNIT A, MITOCHONDRIAL"/>
    <property type="match status" value="1"/>
</dbReference>
<evidence type="ECO:0000259" key="5">
    <source>
        <dbReference type="Pfam" id="PF01425"/>
    </source>
</evidence>
<keyword evidence="6" id="KW-0378">Hydrolase</keyword>
<dbReference type="PANTHER" id="PTHR11895">
    <property type="entry name" value="TRANSAMIDASE"/>
    <property type="match status" value="1"/>
</dbReference>
<dbReference type="InterPro" id="IPR000120">
    <property type="entry name" value="Amidase"/>
</dbReference>
<name>A0ABS4U473_9CORY</name>
<dbReference type="InterPro" id="IPR020556">
    <property type="entry name" value="Amidase_CS"/>
</dbReference>
<evidence type="ECO:0000313" key="7">
    <source>
        <dbReference type="Proteomes" id="UP001519305"/>
    </source>
</evidence>
<dbReference type="GO" id="GO:0004040">
    <property type="term" value="F:amidase activity"/>
    <property type="evidence" value="ECO:0007669"/>
    <property type="project" value="UniProtKB-EC"/>
</dbReference>
<comment type="caution">
    <text evidence="6">The sequence shown here is derived from an EMBL/GenBank/DDBJ whole genome shotgun (WGS) entry which is preliminary data.</text>
</comment>
<accession>A0ABS4U473</accession>
<feature type="region of interest" description="Disordered" evidence="4">
    <location>
        <begin position="70"/>
        <end position="89"/>
    </location>
</feature>
<sequence>MIVEPPVTNAGRGAARSAGSIVAAVTAGEESATELASRAVDALVGRPEDTGVATLTSNLAEVTAAAVDRRLRDPSAQRASGPGSRDDARRLTGLPVAVKDLYPISGVTCTLGSSRLARTAEHTADPVVRLLARGATIPATTATSEMGATAYTEPTDLPAPDNPLRPGRTPGGSSGGSAVAVASGAVAAALGSDGGGSIRVPAASCGLVGLKPAHDILGGRLATAGFLTRSLDDAALLANLPSPSQSPTRDDAGRVAGPRTGHLRIGVTVAPFHAEVAVARHWRDAALAAADRLSDAGHEVVEVPAPYPPEGPDVFHTFTEVMTYFASRLPDDDFSSMVRWIRERGSIVSDDVAAGHHRTRLGLGAAIRNRWDVDAVVTPTLAFDPPPIGHFAAMEPQDNFLAQTEWTPWLSLWNLTGWAGLSVPFGGSGASVHLGAVHCDAATLLRLAADLVDPLADLHSIERDLADRRRGLSGRRRDNGVAR</sequence>
<evidence type="ECO:0000256" key="4">
    <source>
        <dbReference type="SAM" id="MobiDB-lite"/>
    </source>
</evidence>
<dbReference type="Proteomes" id="UP001519305">
    <property type="component" value="Unassembled WGS sequence"/>
</dbReference>
<dbReference type="EMBL" id="JAGINY010000001">
    <property type="protein sequence ID" value="MBP2331453.1"/>
    <property type="molecule type" value="Genomic_DNA"/>
</dbReference>
<dbReference type="InterPro" id="IPR036928">
    <property type="entry name" value="AS_sf"/>
</dbReference>
<reference evidence="6 7" key="1">
    <citation type="submission" date="2021-03" db="EMBL/GenBank/DDBJ databases">
        <title>Sequencing the genomes of 1000 actinobacteria strains.</title>
        <authorList>
            <person name="Klenk H.-P."/>
        </authorList>
    </citation>
    <scope>NUCLEOTIDE SEQUENCE [LARGE SCALE GENOMIC DNA]</scope>
    <source>
        <strain evidence="6 7">DSM 44506</strain>
    </source>
</reference>
<evidence type="ECO:0000256" key="3">
    <source>
        <dbReference type="ARBA" id="ARBA00012922"/>
    </source>
</evidence>
<keyword evidence="7" id="KW-1185">Reference proteome</keyword>
<dbReference type="InterPro" id="IPR023631">
    <property type="entry name" value="Amidase_dom"/>
</dbReference>
<organism evidence="6 7">
    <name type="scientific">Corynebacterium freneyi</name>
    <dbReference type="NCBI Taxonomy" id="134034"/>
    <lineage>
        <taxon>Bacteria</taxon>
        <taxon>Bacillati</taxon>
        <taxon>Actinomycetota</taxon>
        <taxon>Actinomycetes</taxon>
        <taxon>Mycobacteriales</taxon>
        <taxon>Corynebacteriaceae</taxon>
        <taxon>Corynebacterium</taxon>
    </lineage>
</organism>
<proteinExistence type="inferred from homology"/>
<evidence type="ECO:0000256" key="2">
    <source>
        <dbReference type="ARBA" id="ARBA00009199"/>
    </source>
</evidence>
<dbReference type="SUPFAM" id="SSF75304">
    <property type="entry name" value="Amidase signature (AS) enzymes"/>
    <property type="match status" value="1"/>
</dbReference>